<evidence type="ECO:0000256" key="2">
    <source>
        <dbReference type="ARBA" id="ARBA00022614"/>
    </source>
</evidence>
<accession>A0AAQ3SZ49</accession>
<comment type="similarity">
    <text evidence="1">Belongs to the disease resistance NB-LRR family.</text>
</comment>
<feature type="transmembrane region" description="Helical" evidence="7">
    <location>
        <begin position="6"/>
        <end position="27"/>
    </location>
</feature>
<dbReference type="GO" id="GO:0043531">
    <property type="term" value="F:ADP binding"/>
    <property type="evidence" value="ECO:0007669"/>
    <property type="project" value="InterPro"/>
</dbReference>
<keyword evidence="7" id="KW-0472">Membrane</keyword>
<name>A0AAQ3SZ49_PASNO</name>
<dbReference type="Gene3D" id="1.20.5.4130">
    <property type="match status" value="1"/>
</dbReference>
<feature type="region of interest" description="Disordered" evidence="6">
    <location>
        <begin position="99"/>
        <end position="149"/>
    </location>
</feature>
<feature type="non-terminal residue" evidence="10">
    <location>
        <position position="1"/>
    </location>
</feature>
<dbReference type="Pfam" id="PF18052">
    <property type="entry name" value="Rx_N"/>
    <property type="match status" value="1"/>
</dbReference>
<dbReference type="EMBL" id="CP144747">
    <property type="protein sequence ID" value="WVZ62229.1"/>
    <property type="molecule type" value="Genomic_DNA"/>
</dbReference>
<evidence type="ECO:0000256" key="6">
    <source>
        <dbReference type="SAM" id="MobiDB-lite"/>
    </source>
</evidence>
<evidence type="ECO:0000313" key="11">
    <source>
        <dbReference type="Proteomes" id="UP001341281"/>
    </source>
</evidence>
<keyword evidence="7" id="KW-1133">Transmembrane helix</keyword>
<gene>
    <name evidence="10" type="ORF">U9M48_011996</name>
</gene>
<evidence type="ECO:0000256" key="1">
    <source>
        <dbReference type="ARBA" id="ARBA00008894"/>
    </source>
</evidence>
<dbReference type="InterPro" id="IPR041118">
    <property type="entry name" value="Rx_N"/>
</dbReference>
<evidence type="ECO:0000256" key="7">
    <source>
        <dbReference type="SAM" id="Phobius"/>
    </source>
</evidence>
<feature type="domain" description="Disease resistance N-terminal" evidence="9">
    <location>
        <begin position="14"/>
        <end position="102"/>
    </location>
</feature>
<keyword evidence="2" id="KW-0433">Leucine-rich repeat</keyword>
<keyword evidence="11" id="KW-1185">Reference proteome</keyword>
<keyword evidence="4" id="KW-0547">Nucleotide-binding</keyword>
<evidence type="ECO:0000259" key="9">
    <source>
        <dbReference type="Pfam" id="PF18052"/>
    </source>
</evidence>
<dbReference type="InterPro" id="IPR002182">
    <property type="entry name" value="NB-ARC"/>
</dbReference>
<evidence type="ECO:0000313" key="10">
    <source>
        <dbReference type="EMBL" id="WVZ62229.1"/>
    </source>
</evidence>
<protein>
    <submittedName>
        <fullName evidence="10">Uncharacterized protein</fullName>
    </submittedName>
</protein>
<keyword evidence="5" id="KW-0611">Plant defense</keyword>
<sequence>MEEASSVVTMATGAIGPVVVKLSALLVRREYKLRRRTRKDVKIMRSKLKSIHSLLWVIWEREDLDAESKGLRREAWDLADGMDDGVDDFILTMKRGDNDRRFKQDKTQQPSRPFEFQERSSRNKWKPLVSRKKQDATVDSAGKPRRVHPFVPKDASKLVGMDRPRDELVKHLVGGEESTPTPGVVQPQLKMAAIVGSAGMGKTTLAHLVYEAIENKFRARAFVSVTESRNMAEVLASILRQVVADGDTSAVVPPVGTKSATAEKRLIDIISSILKDK</sequence>
<dbReference type="Proteomes" id="UP001341281">
    <property type="component" value="Chromosome 03"/>
</dbReference>
<dbReference type="InterPro" id="IPR027417">
    <property type="entry name" value="P-loop_NTPase"/>
</dbReference>
<proteinExistence type="inferred from homology"/>
<feature type="compositionally biased region" description="Basic residues" evidence="6">
    <location>
        <begin position="122"/>
        <end position="131"/>
    </location>
</feature>
<dbReference type="Gene3D" id="3.40.50.300">
    <property type="entry name" value="P-loop containing nucleotide triphosphate hydrolases"/>
    <property type="match status" value="1"/>
</dbReference>
<dbReference type="PANTHER" id="PTHR19338">
    <property type="entry name" value="TRANSLOCASE OF INNER MITOCHONDRIAL MEMBRANE 13 HOMOLOG"/>
    <property type="match status" value="1"/>
</dbReference>
<organism evidence="10 11">
    <name type="scientific">Paspalum notatum var. saurae</name>
    <dbReference type="NCBI Taxonomy" id="547442"/>
    <lineage>
        <taxon>Eukaryota</taxon>
        <taxon>Viridiplantae</taxon>
        <taxon>Streptophyta</taxon>
        <taxon>Embryophyta</taxon>
        <taxon>Tracheophyta</taxon>
        <taxon>Spermatophyta</taxon>
        <taxon>Magnoliopsida</taxon>
        <taxon>Liliopsida</taxon>
        <taxon>Poales</taxon>
        <taxon>Poaceae</taxon>
        <taxon>PACMAD clade</taxon>
        <taxon>Panicoideae</taxon>
        <taxon>Andropogonodae</taxon>
        <taxon>Paspaleae</taxon>
        <taxon>Paspalinae</taxon>
        <taxon>Paspalum</taxon>
    </lineage>
</organism>
<dbReference type="AlphaFoldDB" id="A0AAQ3SZ49"/>
<reference evidence="10 11" key="1">
    <citation type="submission" date="2024-02" db="EMBL/GenBank/DDBJ databases">
        <title>High-quality chromosome-scale genome assembly of Pensacola bahiagrass (Paspalum notatum Flugge var. saurae).</title>
        <authorList>
            <person name="Vega J.M."/>
            <person name="Podio M."/>
            <person name="Orjuela J."/>
            <person name="Siena L.A."/>
            <person name="Pessino S.C."/>
            <person name="Combes M.C."/>
            <person name="Mariac C."/>
            <person name="Albertini E."/>
            <person name="Pupilli F."/>
            <person name="Ortiz J.P.A."/>
            <person name="Leblanc O."/>
        </authorList>
    </citation>
    <scope>NUCLEOTIDE SEQUENCE [LARGE SCALE GENOMIC DNA]</scope>
    <source>
        <strain evidence="10">R1</strain>
        <tissue evidence="10">Leaf</tissue>
    </source>
</reference>
<dbReference type="GO" id="GO:0006952">
    <property type="term" value="P:defense response"/>
    <property type="evidence" value="ECO:0007669"/>
    <property type="project" value="UniProtKB-KW"/>
</dbReference>
<evidence type="ECO:0000256" key="5">
    <source>
        <dbReference type="ARBA" id="ARBA00022821"/>
    </source>
</evidence>
<evidence type="ECO:0000259" key="8">
    <source>
        <dbReference type="Pfam" id="PF00931"/>
    </source>
</evidence>
<keyword evidence="3" id="KW-0677">Repeat</keyword>
<feature type="domain" description="NB-ARC" evidence="8">
    <location>
        <begin position="188"/>
        <end position="245"/>
    </location>
</feature>
<keyword evidence="7" id="KW-0812">Transmembrane</keyword>
<evidence type="ECO:0000256" key="4">
    <source>
        <dbReference type="ARBA" id="ARBA00022741"/>
    </source>
</evidence>
<evidence type="ECO:0000256" key="3">
    <source>
        <dbReference type="ARBA" id="ARBA00022737"/>
    </source>
</evidence>
<dbReference type="PANTHER" id="PTHR19338:SF42">
    <property type="entry name" value="RX N-TERMINAL DOMAIN-CONTAINING PROTEIN"/>
    <property type="match status" value="1"/>
</dbReference>
<dbReference type="Pfam" id="PF00931">
    <property type="entry name" value="NB-ARC"/>
    <property type="match status" value="1"/>
</dbReference>
<dbReference type="SUPFAM" id="SSF52540">
    <property type="entry name" value="P-loop containing nucleoside triphosphate hydrolases"/>
    <property type="match status" value="1"/>
</dbReference>